<keyword evidence="1" id="KW-0732">Signal</keyword>
<protein>
    <submittedName>
        <fullName evidence="2">Uncharacterized protein</fullName>
    </submittedName>
</protein>
<name>A0A0E9U2M6_ANGAN</name>
<dbReference type="AlphaFoldDB" id="A0A0E9U2M6"/>
<reference evidence="2" key="2">
    <citation type="journal article" date="2015" name="Fish Shellfish Immunol.">
        <title>Early steps in the European eel (Anguilla anguilla)-Vibrio vulnificus interaction in the gills: Role of the RtxA13 toxin.</title>
        <authorList>
            <person name="Callol A."/>
            <person name="Pajuelo D."/>
            <person name="Ebbesson L."/>
            <person name="Teles M."/>
            <person name="MacKenzie S."/>
            <person name="Amaro C."/>
        </authorList>
    </citation>
    <scope>NUCLEOTIDE SEQUENCE</scope>
</reference>
<feature type="signal peptide" evidence="1">
    <location>
        <begin position="1"/>
        <end position="23"/>
    </location>
</feature>
<feature type="chain" id="PRO_5002433326" evidence="1">
    <location>
        <begin position="24"/>
        <end position="52"/>
    </location>
</feature>
<organism evidence="2">
    <name type="scientific">Anguilla anguilla</name>
    <name type="common">European freshwater eel</name>
    <name type="synonym">Muraena anguilla</name>
    <dbReference type="NCBI Taxonomy" id="7936"/>
    <lineage>
        <taxon>Eukaryota</taxon>
        <taxon>Metazoa</taxon>
        <taxon>Chordata</taxon>
        <taxon>Craniata</taxon>
        <taxon>Vertebrata</taxon>
        <taxon>Euteleostomi</taxon>
        <taxon>Actinopterygii</taxon>
        <taxon>Neopterygii</taxon>
        <taxon>Teleostei</taxon>
        <taxon>Anguilliformes</taxon>
        <taxon>Anguillidae</taxon>
        <taxon>Anguilla</taxon>
    </lineage>
</organism>
<proteinExistence type="predicted"/>
<evidence type="ECO:0000313" key="2">
    <source>
        <dbReference type="EMBL" id="JAH60056.1"/>
    </source>
</evidence>
<reference evidence="2" key="1">
    <citation type="submission" date="2014-11" db="EMBL/GenBank/DDBJ databases">
        <authorList>
            <person name="Amaro Gonzalez C."/>
        </authorList>
    </citation>
    <scope>NUCLEOTIDE SEQUENCE</scope>
</reference>
<dbReference type="EMBL" id="GBXM01048521">
    <property type="protein sequence ID" value="JAH60056.1"/>
    <property type="molecule type" value="Transcribed_RNA"/>
</dbReference>
<evidence type="ECO:0000256" key="1">
    <source>
        <dbReference type="SAM" id="SignalP"/>
    </source>
</evidence>
<accession>A0A0E9U2M6</accession>
<sequence length="52" mass="5767">MKQHNKRSIITSSVSVLLRLCRGQLCVQTLSPEHVDFSSSQSRPFLGRAPAV</sequence>